<dbReference type="EMBL" id="VKDB01000039">
    <property type="protein sequence ID" value="TSA79626.1"/>
    <property type="molecule type" value="Genomic_DNA"/>
</dbReference>
<feature type="transmembrane region" description="Helical" evidence="9">
    <location>
        <begin position="12"/>
        <end position="30"/>
    </location>
</feature>
<keyword evidence="7 9" id="KW-0472">Membrane</keyword>
<feature type="transmembrane region" description="Helical" evidence="9">
    <location>
        <begin position="253"/>
        <end position="270"/>
    </location>
</feature>
<dbReference type="GO" id="GO:0005886">
    <property type="term" value="C:plasma membrane"/>
    <property type="evidence" value="ECO:0007669"/>
    <property type="project" value="UniProtKB-SubCell"/>
</dbReference>
<feature type="region of interest" description="Disordered" evidence="8">
    <location>
        <begin position="326"/>
        <end position="355"/>
    </location>
</feature>
<evidence type="ECO:0000256" key="5">
    <source>
        <dbReference type="ARBA" id="ARBA00022692"/>
    </source>
</evidence>
<evidence type="ECO:0000256" key="3">
    <source>
        <dbReference type="ARBA" id="ARBA00022475"/>
    </source>
</evidence>
<gene>
    <name evidence="10" type="ORF">FNU79_17675</name>
</gene>
<evidence type="ECO:0000256" key="8">
    <source>
        <dbReference type="SAM" id="MobiDB-lite"/>
    </source>
</evidence>
<keyword evidence="5 9" id="KW-0812">Transmembrane</keyword>
<feature type="transmembrane region" description="Helical" evidence="9">
    <location>
        <begin position="305"/>
        <end position="322"/>
    </location>
</feature>
<dbReference type="OrthoDB" id="9784538at2"/>
<dbReference type="RefSeq" id="WP_143722114.1">
    <property type="nucleotide sequence ID" value="NZ_VKDB01000039.1"/>
</dbReference>
<protein>
    <submittedName>
        <fullName evidence="10">ABC transporter permease</fullName>
    </submittedName>
</protein>
<dbReference type="Proteomes" id="UP000316092">
    <property type="component" value="Unassembled WGS sequence"/>
</dbReference>
<dbReference type="AlphaFoldDB" id="A0A553UHJ7"/>
<reference evidence="10 11" key="1">
    <citation type="submission" date="2019-07" db="EMBL/GenBank/DDBJ databases">
        <title>Deinococcus detaillus sp. nov., isolated from humus soil in Antarctica.</title>
        <authorList>
            <person name="Zhang K."/>
        </authorList>
    </citation>
    <scope>NUCLEOTIDE SEQUENCE [LARGE SCALE GENOMIC DNA]</scope>
    <source>
        <strain evidence="10 11">H1</strain>
    </source>
</reference>
<comment type="caution">
    <text evidence="10">The sequence shown here is derived from an EMBL/GenBank/DDBJ whole genome shotgun (WGS) entry which is preliminary data.</text>
</comment>
<name>A0A553UHJ7_9DEIO</name>
<dbReference type="CDD" id="cd06579">
    <property type="entry name" value="TM_PBP1_transp_AraH_like"/>
    <property type="match status" value="1"/>
</dbReference>
<dbReference type="GO" id="GO:0022857">
    <property type="term" value="F:transmembrane transporter activity"/>
    <property type="evidence" value="ECO:0007669"/>
    <property type="project" value="InterPro"/>
</dbReference>
<dbReference type="InterPro" id="IPR001851">
    <property type="entry name" value="ABC_transp_permease"/>
</dbReference>
<keyword evidence="11" id="KW-1185">Reference proteome</keyword>
<sequence length="355" mass="36423">MSLRRFTADRHILFLLVANLVVALAATLLTRGTFMSLDNWQSMATQLPELGLLALCILITMVSGGGGIDLSVVATANLSAITAGLVARQLYADPDSANMPFTLVFLAVALLVGLVCGLINGLLISRLRYAPILATLGTSLAFQGIGYALTNGSAVIGFSTGIQNLGLGTIGPVPVPLLIYLAVAGALAWVLAATPYGLRLYLLGTNSRAAHFAGINTQRVLLTTYALAGVLAAVSGIIFGARANSIKVDYGSSYLLIAILIAVMGGVNPAGGAGKVLGLLLATTALQFLSSSLNLLGLSNFLKDFTWGLLLLLSIALTAFRLKARPAASSSPSPPDTPPPDSPPASPRGLSGGTP</sequence>
<evidence type="ECO:0000256" key="6">
    <source>
        <dbReference type="ARBA" id="ARBA00022989"/>
    </source>
</evidence>
<proteinExistence type="predicted"/>
<feature type="transmembrane region" description="Helical" evidence="9">
    <location>
        <begin position="177"/>
        <end position="198"/>
    </location>
</feature>
<evidence type="ECO:0000256" key="4">
    <source>
        <dbReference type="ARBA" id="ARBA00022519"/>
    </source>
</evidence>
<evidence type="ECO:0000313" key="10">
    <source>
        <dbReference type="EMBL" id="TSA79626.1"/>
    </source>
</evidence>
<evidence type="ECO:0000256" key="2">
    <source>
        <dbReference type="ARBA" id="ARBA00022448"/>
    </source>
</evidence>
<evidence type="ECO:0000256" key="7">
    <source>
        <dbReference type="ARBA" id="ARBA00023136"/>
    </source>
</evidence>
<dbReference type="PANTHER" id="PTHR32196">
    <property type="entry name" value="ABC TRANSPORTER PERMEASE PROTEIN YPHD-RELATED-RELATED"/>
    <property type="match status" value="1"/>
</dbReference>
<keyword evidence="3" id="KW-1003">Cell membrane</keyword>
<keyword evidence="2" id="KW-0813">Transport</keyword>
<feature type="transmembrane region" description="Helical" evidence="9">
    <location>
        <begin position="50"/>
        <end position="68"/>
    </location>
</feature>
<feature type="compositionally biased region" description="Pro residues" evidence="8">
    <location>
        <begin position="332"/>
        <end position="346"/>
    </location>
</feature>
<dbReference type="Pfam" id="PF02653">
    <property type="entry name" value="BPD_transp_2"/>
    <property type="match status" value="1"/>
</dbReference>
<feature type="transmembrane region" description="Helical" evidence="9">
    <location>
        <begin position="277"/>
        <end position="299"/>
    </location>
</feature>
<feature type="transmembrane region" description="Helical" evidence="9">
    <location>
        <begin position="219"/>
        <end position="241"/>
    </location>
</feature>
<comment type="subcellular location">
    <subcellularLocation>
        <location evidence="1">Cell membrane</location>
        <topology evidence="1">Multi-pass membrane protein</topology>
    </subcellularLocation>
</comment>
<evidence type="ECO:0000256" key="1">
    <source>
        <dbReference type="ARBA" id="ARBA00004651"/>
    </source>
</evidence>
<keyword evidence="6 9" id="KW-1133">Transmembrane helix</keyword>
<dbReference type="PANTHER" id="PTHR32196:SF21">
    <property type="entry name" value="ABC TRANSPORTER PERMEASE PROTEIN YPHD-RELATED"/>
    <property type="match status" value="1"/>
</dbReference>
<accession>A0A553UHJ7</accession>
<evidence type="ECO:0000256" key="9">
    <source>
        <dbReference type="SAM" id="Phobius"/>
    </source>
</evidence>
<organism evidence="10 11">
    <name type="scientific">Deinococcus detaillensis</name>
    <dbReference type="NCBI Taxonomy" id="2592048"/>
    <lineage>
        <taxon>Bacteria</taxon>
        <taxon>Thermotogati</taxon>
        <taxon>Deinococcota</taxon>
        <taxon>Deinococci</taxon>
        <taxon>Deinococcales</taxon>
        <taxon>Deinococcaceae</taxon>
        <taxon>Deinococcus</taxon>
    </lineage>
</organism>
<evidence type="ECO:0000313" key="11">
    <source>
        <dbReference type="Proteomes" id="UP000316092"/>
    </source>
</evidence>
<keyword evidence="4" id="KW-0997">Cell inner membrane</keyword>
<feature type="transmembrane region" description="Helical" evidence="9">
    <location>
        <begin position="103"/>
        <end position="123"/>
    </location>
</feature>